<dbReference type="Pfam" id="PF00459">
    <property type="entry name" value="Inositol_P"/>
    <property type="match status" value="1"/>
</dbReference>
<organism evidence="1 2">
    <name type="scientific">Alkalicoccobacillus plakortidis</name>
    <dbReference type="NCBI Taxonomy" id="444060"/>
    <lineage>
        <taxon>Bacteria</taxon>
        <taxon>Bacillati</taxon>
        <taxon>Bacillota</taxon>
        <taxon>Bacilli</taxon>
        <taxon>Bacillales</taxon>
        <taxon>Bacillaceae</taxon>
        <taxon>Alkalicoccobacillus</taxon>
    </lineage>
</organism>
<keyword evidence="2" id="KW-1185">Reference proteome</keyword>
<dbReference type="Gene3D" id="3.30.540.10">
    <property type="entry name" value="Fructose-1,6-Bisphosphatase, subunit A, domain 1"/>
    <property type="match status" value="1"/>
</dbReference>
<dbReference type="GO" id="GO:0007165">
    <property type="term" value="P:signal transduction"/>
    <property type="evidence" value="ECO:0007669"/>
    <property type="project" value="TreeGrafter"/>
</dbReference>
<dbReference type="PANTHER" id="PTHR20854:SF4">
    <property type="entry name" value="INOSITOL-1-MONOPHOSPHATASE-RELATED"/>
    <property type="match status" value="1"/>
</dbReference>
<dbReference type="SUPFAM" id="SSF56655">
    <property type="entry name" value="Carbohydrate phosphatase"/>
    <property type="match status" value="1"/>
</dbReference>
<proteinExistence type="predicted"/>
<dbReference type="PRINTS" id="PR00377">
    <property type="entry name" value="IMPHPHTASES"/>
</dbReference>
<dbReference type="GO" id="GO:0008934">
    <property type="term" value="F:inositol monophosphate 1-phosphatase activity"/>
    <property type="evidence" value="ECO:0007669"/>
    <property type="project" value="TreeGrafter"/>
</dbReference>
<dbReference type="InterPro" id="IPR000760">
    <property type="entry name" value="Inositol_monophosphatase-like"/>
</dbReference>
<name>A0A9D5HZP8_9BACI</name>
<dbReference type="EMBL" id="LJJD01000037">
    <property type="protein sequence ID" value="KQL55784.1"/>
    <property type="molecule type" value="Genomic_DNA"/>
</dbReference>
<protein>
    <submittedName>
        <fullName evidence="1">Uncharacterized protein</fullName>
    </submittedName>
</protein>
<comment type="caution">
    <text evidence="1">The sequence shown here is derived from an EMBL/GenBank/DDBJ whole genome shotgun (WGS) entry which is preliminary data.</text>
</comment>
<sequence>MLPRQQFVSKLINEVISTISKTNKAKSTTIQSKVYTFIQRSVTDTYPSDILCFPHQEVAINAIHPTWLISLNPYYYGSKASSVLSILIVKDRMPIHGWVYDNLSSNLFHAEKGCGAYLNGKRIFRNELMSLREAEIRIHSSFLRKSQPQNPAYQRVRKTELPTALEICAVAEGNADIFLSINQTPYEFAAASLIAKEAGVEVMTLEGEELSWGKSSSVWCGMV</sequence>
<reference evidence="1 2" key="1">
    <citation type="submission" date="2015-09" db="EMBL/GenBank/DDBJ databases">
        <title>Genome sequencing project for genomic taxonomy and phylogenomics of Bacillus-like bacteria.</title>
        <authorList>
            <person name="Liu B."/>
            <person name="Wang J."/>
            <person name="Zhu Y."/>
            <person name="Liu G."/>
            <person name="Chen Q."/>
            <person name="Chen Z."/>
            <person name="Lan J."/>
            <person name="Che J."/>
            <person name="Ge C."/>
            <person name="Shi H."/>
            <person name="Pan Z."/>
            <person name="Liu X."/>
        </authorList>
    </citation>
    <scope>NUCLEOTIDE SEQUENCE [LARGE SCALE GENOMIC DNA]</scope>
    <source>
        <strain evidence="1 2">DSM 19153</strain>
    </source>
</reference>
<gene>
    <name evidence="1" type="ORF">AN965_17055</name>
</gene>
<dbReference type="Gene3D" id="3.40.190.80">
    <property type="match status" value="1"/>
</dbReference>
<evidence type="ECO:0000313" key="1">
    <source>
        <dbReference type="EMBL" id="KQL55784.1"/>
    </source>
</evidence>
<dbReference type="AlphaFoldDB" id="A0A9D5HZP8"/>
<dbReference type="GO" id="GO:0006020">
    <property type="term" value="P:inositol metabolic process"/>
    <property type="evidence" value="ECO:0007669"/>
    <property type="project" value="TreeGrafter"/>
</dbReference>
<accession>A0A9D5HZP8</accession>
<dbReference type="Proteomes" id="UP000051061">
    <property type="component" value="Unassembled WGS sequence"/>
</dbReference>
<evidence type="ECO:0000313" key="2">
    <source>
        <dbReference type="Proteomes" id="UP000051061"/>
    </source>
</evidence>
<dbReference type="PANTHER" id="PTHR20854">
    <property type="entry name" value="INOSITOL MONOPHOSPHATASE"/>
    <property type="match status" value="1"/>
</dbReference>